<dbReference type="AlphaFoldDB" id="T1DX40"/>
<dbReference type="Gene3D" id="3.40.50.1820">
    <property type="entry name" value="alpha/beta hydrolase"/>
    <property type="match status" value="1"/>
</dbReference>
<evidence type="ECO:0000313" key="2">
    <source>
        <dbReference type="Proteomes" id="UP000018143"/>
    </source>
</evidence>
<comment type="caution">
    <text evidence="1">The sequence shown here is derived from an EMBL/GenBank/DDBJ whole genome shotgun (WGS) entry which is preliminary data.</text>
</comment>
<dbReference type="STRING" id="1325130.HFN_1596"/>
<reference evidence="1 2" key="1">
    <citation type="journal article" date="2013" name="Genome Announc.">
        <title>Draft Genome Sequence of Helicobacter fennelliae Strain MRY12-0050, Isolated from a Bacteremia Patient.</title>
        <authorList>
            <person name="Rimbara E."/>
            <person name="Matsui M."/>
            <person name="Mori S."/>
            <person name="Suzuki S."/>
            <person name="Suzuki M."/>
            <person name="Kim H."/>
            <person name="Sekizuka T."/>
            <person name="Kuroda M."/>
            <person name="Shibayama K."/>
        </authorList>
    </citation>
    <scope>NUCLEOTIDE SEQUENCE [LARGE SCALE GENOMIC DNA]</scope>
    <source>
        <strain evidence="1 2">MRY12-0050</strain>
    </source>
</reference>
<proteinExistence type="predicted"/>
<gene>
    <name evidence="1" type="ORF">HFN_1596</name>
</gene>
<dbReference type="eggNOG" id="COG3675">
    <property type="taxonomic scope" value="Bacteria"/>
</dbReference>
<evidence type="ECO:0008006" key="3">
    <source>
        <dbReference type="Google" id="ProtNLM"/>
    </source>
</evidence>
<keyword evidence="2" id="KW-1185">Reference proteome</keyword>
<sequence>MKSLEYPKEKRLAFAKYAELAWASYSTGFNEGMYGDKEKKWGFNEQRKYLTKQEAQKIHQSSYKRALTSSIFTFYNDARVDFGDKQAEEFIHRYEILAFIDKADSGFSATLFRDIRDNEKILAFRGLDIFRLNILENPNIQGLGNSLKADVSLKICEDMIDFYKVKIQPLQDTCIVVGHSFGGYLAQLFTLMYPEIIKETYTFSSIGVVPDWSNSIMSFVLDSFSPDSEMYTPLQITQEHKDSIRLQNNLIYLTKPNKELDSFLPYYLKAKSPYASDHIDSYVQSNSPLPVKSSMQKFASKLFYEIQTRDNDTFLACNLQTNVLGNQQMTMREENGITPISIKYFEQIKTLSQRIKIADTTLPSPLTQSQIHQIQTSVEAIYRINMEKGYVFFGKHILSTTYPHIPIDKGFKPTANPYKAYKAYRVSQKDLTKDRQAKNELKKIVKSTIKTNIATYILVIVTIEDIYNALAILAHIDDTAMSSAELMQFLSQLYQPSIMETKLWNLS</sequence>
<organism evidence="1 2">
    <name type="scientific">Helicobacter fennelliae MRY12-0050</name>
    <dbReference type="NCBI Taxonomy" id="1325130"/>
    <lineage>
        <taxon>Bacteria</taxon>
        <taxon>Pseudomonadati</taxon>
        <taxon>Campylobacterota</taxon>
        <taxon>Epsilonproteobacteria</taxon>
        <taxon>Campylobacterales</taxon>
        <taxon>Helicobacteraceae</taxon>
        <taxon>Helicobacter</taxon>
    </lineage>
</organism>
<accession>T1DX40</accession>
<dbReference type="Proteomes" id="UP000018143">
    <property type="component" value="Unassembled WGS sequence"/>
</dbReference>
<evidence type="ECO:0000313" key="1">
    <source>
        <dbReference type="EMBL" id="GAD20218.1"/>
    </source>
</evidence>
<name>T1DX40_9HELI</name>
<dbReference type="RefSeq" id="WP_023950033.1">
    <property type="nucleotide sequence ID" value="NZ_BASD01000042.1"/>
</dbReference>
<dbReference type="InterPro" id="IPR029058">
    <property type="entry name" value="AB_hydrolase_fold"/>
</dbReference>
<dbReference type="OrthoDB" id="6450827at2"/>
<dbReference type="SUPFAM" id="SSF53474">
    <property type="entry name" value="alpha/beta-Hydrolases"/>
    <property type="match status" value="1"/>
</dbReference>
<dbReference type="EMBL" id="BASD01000042">
    <property type="protein sequence ID" value="GAD20218.1"/>
    <property type="molecule type" value="Genomic_DNA"/>
</dbReference>
<protein>
    <recommendedName>
        <fullName evidence="3">Fungal lipase-like domain-containing protein</fullName>
    </recommendedName>
</protein>